<name>A0ABR6KFD2_9BACT</name>
<protein>
    <recommendedName>
        <fullName evidence="3">6-bladed beta-propeller</fullName>
    </recommendedName>
</protein>
<comment type="caution">
    <text evidence="1">The sequence shown here is derived from an EMBL/GenBank/DDBJ whole genome shotgun (WGS) entry which is preliminary data.</text>
</comment>
<dbReference type="Gene3D" id="2.120.10.30">
    <property type="entry name" value="TolB, C-terminal domain"/>
    <property type="match status" value="1"/>
</dbReference>
<evidence type="ECO:0000313" key="2">
    <source>
        <dbReference type="Proteomes" id="UP000533637"/>
    </source>
</evidence>
<accession>A0ABR6KFD2</accession>
<dbReference type="PROSITE" id="PS51257">
    <property type="entry name" value="PROKAR_LIPOPROTEIN"/>
    <property type="match status" value="1"/>
</dbReference>
<dbReference type="InterPro" id="IPR011042">
    <property type="entry name" value="6-blade_b-propeller_TolB-like"/>
</dbReference>
<reference evidence="1 2" key="1">
    <citation type="submission" date="2020-08" db="EMBL/GenBank/DDBJ databases">
        <title>Genomic Encyclopedia of Type Strains, Phase IV (KMG-IV): sequencing the most valuable type-strain genomes for metagenomic binning, comparative biology and taxonomic classification.</title>
        <authorList>
            <person name="Goeker M."/>
        </authorList>
    </citation>
    <scope>NUCLEOTIDE SEQUENCE [LARGE SCALE GENOMIC DNA]</scope>
    <source>
        <strain evidence="1 2">DSM 102983</strain>
    </source>
</reference>
<organism evidence="1 2">
    <name type="scientific">Parabacteroides faecis</name>
    <dbReference type="NCBI Taxonomy" id="1217282"/>
    <lineage>
        <taxon>Bacteria</taxon>
        <taxon>Pseudomonadati</taxon>
        <taxon>Bacteroidota</taxon>
        <taxon>Bacteroidia</taxon>
        <taxon>Bacteroidales</taxon>
        <taxon>Tannerellaceae</taxon>
        <taxon>Parabacteroides</taxon>
    </lineage>
</organism>
<sequence length="398" mass="44816">MKKVLFGLMAAILISTGCGSKKSSGELLQIDLTAKDFASGQVEIADEIESVEYIPLELTDESLIANILDIAVTDEYIFVYSTRQDGVLQFDRKGHFLRRIAKTGNGPGETGQIISFTVDEENRLFCVSEYFSTSFYSFYGEFIKKITSLHPYSYQLSVGPNVMAELGRMYVPLNVPGMFSLGIFNWATDDTIALRPTIGNINLMPLEETSLKGWIYNGSMDGWFCYSEGTDTVWNVNAKTISPAFLVNNGYSASEEKEMRSSKTGNASVDGTYSVFNLFETPRFYFAKCFQSSNESKFFLYRLDKQTGALIREASDIDAMELFKHNRALTGIGIRNETDGGLPIWPFFSYPAKKLMIQVNTAVEIEYLKEKDPKLKEHPVLQKITEESNPLVTIYHLR</sequence>
<dbReference type="Proteomes" id="UP000533637">
    <property type="component" value="Unassembled WGS sequence"/>
</dbReference>
<dbReference type="RefSeq" id="WP_183668230.1">
    <property type="nucleotide sequence ID" value="NZ_BMPB01000006.1"/>
</dbReference>
<dbReference type="Pfam" id="PF17170">
    <property type="entry name" value="DUF5128"/>
    <property type="match status" value="1"/>
</dbReference>
<proteinExistence type="predicted"/>
<gene>
    <name evidence="1" type="ORF">GGQ57_000081</name>
</gene>
<keyword evidence="2" id="KW-1185">Reference proteome</keyword>
<evidence type="ECO:0000313" key="1">
    <source>
        <dbReference type="EMBL" id="MBB4620207.1"/>
    </source>
</evidence>
<dbReference type="EMBL" id="JACHOC010000001">
    <property type="protein sequence ID" value="MBB4620207.1"/>
    <property type="molecule type" value="Genomic_DNA"/>
</dbReference>
<evidence type="ECO:0008006" key="3">
    <source>
        <dbReference type="Google" id="ProtNLM"/>
    </source>
</evidence>